<evidence type="ECO:0000313" key="3">
    <source>
        <dbReference type="EMBL" id="KAK3330037.1"/>
    </source>
</evidence>
<feature type="compositionally biased region" description="Polar residues" evidence="1">
    <location>
        <begin position="277"/>
        <end position="303"/>
    </location>
</feature>
<feature type="region of interest" description="Disordered" evidence="1">
    <location>
        <begin position="1"/>
        <end position="35"/>
    </location>
</feature>
<keyword evidence="2" id="KW-1133">Transmembrane helix</keyword>
<feature type="region of interest" description="Disordered" evidence="1">
    <location>
        <begin position="321"/>
        <end position="354"/>
    </location>
</feature>
<feature type="transmembrane region" description="Helical" evidence="2">
    <location>
        <begin position="216"/>
        <end position="244"/>
    </location>
</feature>
<dbReference type="AlphaFoldDB" id="A0AAE0IRX1"/>
<keyword evidence="2" id="KW-0812">Transmembrane</keyword>
<reference evidence="3" key="1">
    <citation type="journal article" date="2023" name="Mol. Phylogenet. Evol.">
        <title>Genome-scale phylogeny and comparative genomics of the fungal order Sordariales.</title>
        <authorList>
            <person name="Hensen N."/>
            <person name="Bonometti L."/>
            <person name="Westerberg I."/>
            <person name="Brannstrom I.O."/>
            <person name="Guillou S."/>
            <person name="Cros-Aarteil S."/>
            <person name="Calhoun S."/>
            <person name="Haridas S."/>
            <person name="Kuo A."/>
            <person name="Mondo S."/>
            <person name="Pangilinan J."/>
            <person name="Riley R."/>
            <person name="LaButti K."/>
            <person name="Andreopoulos B."/>
            <person name="Lipzen A."/>
            <person name="Chen C."/>
            <person name="Yan M."/>
            <person name="Daum C."/>
            <person name="Ng V."/>
            <person name="Clum A."/>
            <person name="Steindorff A."/>
            <person name="Ohm R.A."/>
            <person name="Martin F."/>
            <person name="Silar P."/>
            <person name="Natvig D.O."/>
            <person name="Lalanne C."/>
            <person name="Gautier V."/>
            <person name="Ament-Velasquez S.L."/>
            <person name="Kruys A."/>
            <person name="Hutchinson M.I."/>
            <person name="Powell A.J."/>
            <person name="Barry K."/>
            <person name="Miller A.N."/>
            <person name="Grigoriev I.V."/>
            <person name="Debuchy R."/>
            <person name="Gladieux P."/>
            <person name="Hiltunen Thoren M."/>
            <person name="Johannesson H."/>
        </authorList>
    </citation>
    <scope>NUCLEOTIDE SEQUENCE</scope>
    <source>
        <strain evidence="3">CBS 118394</strain>
    </source>
</reference>
<name>A0AAE0IRX1_9PEZI</name>
<evidence type="ECO:0000313" key="4">
    <source>
        <dbReference type="Proteomes" id="UP001283341"/>
    </source>
</evidence>
<organism evidence="3 4">
    <name type="scientific">Apodospora peruviana</name>
    <dbReference type="NCBI Taxonomy" id="516989"/>
    <lineage>
        <taxon>Eukaryota</taxon>
        <taxon>Fungi</taxon>
        <taxon>Dikarya</taxon>
        <taxon>Ascomycota</taxon>
        <taxon>Pezizomycotina</taxon>
        <taxon>Sordariomycetes</taxon>
        <taxon>Sordariomycetidae</taxon>
        <taxon>Sordariales</taxon>
        <taxon>Lasiosphaeriaceae</taxon>
        <taxon>Apodospora</taxon>
    </lineage>
</organism>
<feature type="region of interest" description="Disordered" evidence="1">
    <location>
        <begin position="253"/>
        <end position="307"/>
    </location>
</feature>
<reference evidence="3" key="2">
    <citation type="submission" date="2023-06" db="EMBL/GenBank/DDBJ databases">
        <authorList>
            <consortium name="Lawrence Berkeley National Laboratory"/>
            <person name="Haridas S."/>
            <person name="Hensen N."/>
            <person name="Bonometti L."/>
            <person name="Westerberg I."/>
            <person name="Brannstrom I.O."/>
            <person name="Guillou S."/>
            <person name="Cros-Aarteil S."/>
            <person name="Calhoun S."/>
            <person name="Kuo A."/>
            <person name="Mondo S."/>
            <person name="Pangilinan J."/>
            <person name="Riley R."/>
            <person name="Labutti K."/>
            <person name="Andreopoulos B."/>
            <person name="Lipzen A."/>
            <person name="Chen C."/>
            <person name="Yanf M."/>
            <person name="Daum C."/>
            <person name="Ng V."/>
            <person name="Clum A."/>
            <person name="Steindorff A."/>
            <person name="Ohm R."/>
            <person name="Martin F."/>
            <person name="Silar P."/>
            <person name="Natvig D."/>
            <person name="Lalanne C."/>
            <person name="Gautier V."/>
            <person name="Ament-Velasquez S.L."/>
            <person name="Kruys A."/>
            <person name="Hutchinson M.I."/>
            <person name="Powell A.J."/>
            <person name="Barry K."/>
            <person name="Miller A.N."/>
            <person name="Grigoriev I.V."/>
            <person name="Debuchy R."/>
            <person name="Gladieux P."/>
            <person name="Thoren M.H."/>
            <person name="Johannesson H."/>
        </authorList>
    </citation>
    <scope>NUCLEOTIDE SEQUENCE</scope>
    <source>
        <strain evidence="3">CBS 118394</strain>
    </source>
</reference>
<dbReference type="EMBL" id="JAUEDM010000001">
    <property type="protein sequence ID" value="KAK3330037.1"/>
    <property type="molecule type" value="Genomic_DNA"/>
</dbReference>
<dbReference type="Proteomes" id="UP001283341">
    <property type="component" value="Unassembled WGS sequence"/>
</dbReference>
<comment type="caution">
    <text evidence="3">The sequence shown here is derived from an EMBL/GenBank/DDBJ whole genome shotgun (WGS) entry which is preliminary data.</text>
</comment>
<keyword evidence="2" id="KW-0472">Membrane</keyword>
<keyword evidence="4" id="KW-1185">Reference proteome</keyword>
<gene>
    <name evidence="3" type="ORF">B0H66DRAFT_43372</name>
</gene>
<evidence type="ECO:0000256" key="1">
    <source>
        <dbReference type="SAM" id="MobiDB-lite"/>
    </source>
</evidence>
<protein>
    <submittedName>
        <fullName evidence="3">Uncharacterized protein</fullName>
    </submittedName>
</protein>
<proteinExistence type="predicted"/>
<feature type="compositionally biased region" description="Polar residues" evidence="1">
    <location>
        <begin position="328"/>
        <end position="338"/>
    </location>
</feature>
<sequence>MSESSPSSTAITSTGPSSSIVSSTRRSRTPTSTYTPTTISSFANVPLTTTFTPPADCSGFYESAGIAVVDIQRSCMPSRFHSDETAYFSPGVFCPVGYRSACQDSTGVSSITTVTCCPVRGDITLSCVDPATLSSVWQNLFCSWVAPVFPGVDVAITVSENGTVSTTTSFLSNEGLRTDSGIAAYGVRMVHQTKDLAPFETNPSNSTVSDTPGPTVLSAGAVAAIAVSVSLLGLFLLGAGYFLWRKRRQTYSNLDRDGSPARQDPPLELYSLPKPPSNQAYSQPGYTSNSHNKYQYSGQPQQQEAHEMHGFDEHRPLEMPTTLAATEMPTSAQHQWWSPSAAELPSTLSPRRRW</sequence>
<accession>A0AAE0IRX1</accession>
<evidence type="ECO:0000256" key="2">
    <source>
        <dbReference type="SAM" id="Phobius"/>
    </source>
</evidence>